<organism evidence="1">
    <name type="scientific">Gaeumannomyces tritici (strain R3-111a-1)</name>
    <name type="common">Wheat and barley take-all root rot fungus</name>
    <name type="synonym">Gaeumannomyces graminis var. tritici</name>
    <dbReference type="NCBI Taxonomy" id="644352"/>
    <lineage>
        <taxon>Eukaryota</taxon>
        <taxon>Fungi</taxon>
        <taxon>Dikarya</taxon>
        <taxon>Ascomycota</taxon>
        <taxon>Pezizomycotina</taxon>
        <taxon>Sordariomycetes</taxon>
        <taxon>Sordariomycetidae</taxon>
        <taxon>Magnaporthales</taxon>
        <taxon>Magnaporthaceae</taxon>
        <taxon>Gaeumannomyces</taxon>
    </lineage>
</organism>
<reference evidence="2" key="4">
    <citation type="journal article" date="2015" name="G3 (Bethesda)">
        <title>Genome sequences of three phytopathogenic species of the Magnaporthaceae family of fungi.</title>
        <authorList>
            <person name="Okagaki L.H."/>
            <person name="Nunes C.C."/>
            <person name="Sailsbery J."/>
            <person name="Clay B."/>
            <person name="Brown D."/>
            <person name="John T."/>
            <person name="Oh Y."/>
            <person name="Young N."/>
            <person name="Fitzgerald M."/>
            <person name="Haas B.J."/>
            <person name="Zeng Q."/>
            <person name="Young S."/>
            <person name="Adiconis X."/>
            <person name="Fan L."/>
            <person name="Levin J.Z."/>
            <person name="Mitchell T.K."/>
            <person name="Okubara P.A."/>
            <person name="Farman M.L."/>
            <person name="Kohn L.M."/>
            <person name="Birren B."/>
            <person name="Ma L.-J."/>
            <person name="Dean R.A."/>
        </authorList>
    </citation>
    <scope>NUCLEOTIDE SEQUENCE</scope>
    <source>
        <strain evidence="2">R3-111a-1</strain>
    </source>
</reference>
<evidence type="ECO:0000313" key="2">
    <source>
        <dbReference type="EnsemblFungi" id="EJT69360"/>
    </source>
</evidence>
<reference evidence="3" key="1">
    <citation type="submission" date="2010-07" db="EMBL/GenBank/DDBJ databases">
        <title>The genome sequence of Gaeumannomyces graminis var. tritici strain R3-111a-1.</title>
        <authorList>
            <consortium name="The Broad Institute Genome Sequencing Platform"/>
            <person name="Ma L.-J."/>
            <person name="Dead R."/>
            <person name="Young S."/>
            <person name="Zeng Q."/>
            <person name="Koehrsen M."/>
            <person name="Alvarado L."/>
            <person name="Berlin A."/>
            <person name="Chapman S.B."/>
            <person name="Chen Z."/>
            <person name="Freedman E."/>
            <person name="Gellesch M."/>
            <person name="Goldberg J."/>
            <person name="Griggs A."/>
            <person name="Gujja S."/>
            <person name="Heilman E.R."/>
            <person name="Heiman D."/>
            <person name="Hepburn T."/>
            <person name="Howarth C."/>
            <person name="Jen D."/>
            <person name="Larson L."/>
            <person name="Mehta T."/>
            <person name="Neiman D."/>
            <person name="Pearson M."/>
            <person name="Roberts A."/>
            <person name="Saif S."/>
            <person name="Shea T."/>
            <person name="Shenoy N."/>
            <person name="Sisk P."/>
            <person name="Stolte C."/>
            <person name="Sykes S."/>
            <person name="Walk T."/>
            <person name="White J."/>
            <person name="Yandava C."/>
            <person name="Haas B."/>
            <person name="Nusbaum C."/>
            <person name="Birren B."/>
        </authorList>
    </citation>
    <scope>NUCLEOTIDE SEQUENCE [LARGE SCALE GENOMIC DNA]</scope>
    <source>
        <strain evidence="3">R3-111a-1</strain>
    </source>
</reference>
<keyword evidence="3" id="KW-1185">Reference proteome</keyword>
<gene>
    <name evidence="2" type="primary">20353437</name>
    <name evidence="1" type="ORF">GGTG_12979</name>
</gene>
<dbReference type="RefSeq" id="XP_009229145.1">
    <property type="nucleotide sequence ID" value="XM_009230881.1"/>
</dbReference>
<accession>J3PHJ9</accession>
<proteinExistence type="predicted"/>
<dbReference type="Proteomes" id="UP000006039">
    <property type="component" value="Unassembled WGS sequence"/>
</dbReference>
<reference evidence="1" key="3">
    <citation type="submission" date="2010-09" db="EMBL/GenBank/DDBJ databases">
        <title>Annotation of Gaeumannomyces graminis var. tritici R3-111a-1.</title>
        <authorList>
            <consortium name="The Broad Institute Genome Sequencing Platform"/>
            <person name="Ma L.-J."/>
            <person name="Dead R."/>
            <person name="Young S.K."/>
            <person name="Zeng Q."/>
            <person name="Gargeya S."/>
            <person name="Fitzgerald M."/>
            <person name="Haas B."/>
            <person name="Abouelleil A."/>
            <person name="Alvarado L."/>
            <person name="Arachchi H.M."/>
            <person name="Berlin A."/>
            <person name="Brown A."/>
            <person name="Chapman S.B."/>
            <person name="Chen Z."/>
            <person name="Dunbar C."/>
            <person name="Freedman E."/>
            <person name="Gearin G."/>
            <person name="Gellesch M."/>
            <person name="Goldberg J."/>
            <person name="Griggs A."/>
            <person name="Gujja S."/>
            <person name="Heiman D."/>
            <person name="Howarth C."/>
            <person name="Larson L."/>
            <person name="Lui A."/>
            <person name="MacDonald P.J.P."/>
            <person name="Mehta T."/>
            <person name="Montmayeur A."/>
            <person name="Murphy C."/>
            <person name="Neiman D."/>
            <person name="Pearson M."/>
            <person name="Priest M."/>
            <person name="Roberts A."/>
            <person name="Saif S."/>
            <person name="Shea T."/>
            <person name="Shenoy N."/>
            <person name="Sisk P."/>
            <person name="Stolte C."/>
            <person name="Sykes S."/>
            <person name="Yandava C."/>
            <person name="Wortman J."/>
            <person name="Nusbaum C."/>
            <person name="Birren B."/>
        </authorList>
    </citation>
    <scope>NUCLEOTIDE SEQUENCE</scope>
    <source>
        <strain evidence="1">R3-111a-1</strain>
    </source>
</reference>
<name>J3PHJ9_GAET3</name>
<dbReference type="AlphaFoldDB" id="J3PHJ9"/>
<reference evidence="2" key="5">
    <citation type="submission" date="2018-04" db="UniProtKB">
        <authorList>
            <consortium name="EnsemblFungi"/>
        </authorList>
    </citation>
    <scope>IDENTIFICATION</scope>
    <source>
        <strain evidence="2">R3-111a-1</strain>
    </source>
</reference>
<reference evidence="1" key="2">
    <citation type="submission" date="2010-07" db="EMBL/GenBank/DDBJ databases">
        <authorList>
            <consortium name="The Broad Institute Genome Sequencing Platform"/>
            <consortium name="Broad Institute Genome Sequencing Center for Infectious Disease"/>
            <person name="Ma L.-J."/>
            <person name="Dead R."/>
            <person name="Young S."/>
            <person name="Zeng Q."/>
            <person name="Koehrsen M."/>
            <person name="Alvarado L."/>
            <person name="Berlin A."/>
            <person name="Chapman S.B."/>
            <person name="Chen Z."/>
            <person name="Freedman E."/>
            <person name="Gellesch M."/>
            <person name="Goldberg J."/>
            <person name="Griggs A."/>
            <person name="Gujja S."/>
            <person name="Heilman E.R."/>
            <person name="Heiman D."/>
            <person name="Hepburn T."/>
            <person name="Howarth C."/>
            <person name="Jen D."/>
            <person name="Larson L."/>
            <person name="Mehta T."/>
            <person name="Neiman D."/>
            <person name="Pearson M."/>
            <person name="Roberts A."/>
            <person name="Saif S."/>
            <person name="Shea T."/>
            <person name="Shenoy N."/>
            <person name="Sisk P."/>
            <person name="Stolte C."/>
            <person name="Sykes S."/>
            <person name="Walk T."/>
            <person name="White J."/>
            <person name="Yandava C."/>
            <person name="Haas B."/>
            <person name="Nusbaum C."/>
            <person name="Birren B."/>
        </authorList>
    </citation>
    <scope>NUCLEOTIDE SEQUENCE</scope>
    <source>
        <strain evidence="1">R3-111a-1</strain>
    </source>
</reference>
<dbReference type="EnsemblFungi" id="EJT69360">
    <property type="protein sequence ID" value="EJT69360"/>
    <property type="gene ID" value="GGTG_12979"/>
</dbReference>
<evidence type="ECO:0000313" key="3">
    <source>
        <dbReference type="Proteomes" id="UP000006039"/>
    </source>
</evidence>
<dbReference type="EMBL" id="GL385404">
    <property type="protein sequence ID" value="EJT69360.1"/>
    <property type="molecule type" value="Genomic_DNA"/>
</dbReference>
<evidence type="ECO:0000313" key="1">
    <source>
        <dbReference type="EMBL" id="EJT69360.1"/>
    </source>
</evidence>
<dbReference type="VEuPathDB" id="FungiDB:GGTG_12979"/>
<protein>
    <submittedName>
        <fullName evidence="1 2">Uncharacterized protein</fullName>
    </submittedName>
</protein>
<sequence>MATHKSIRIADISQRRISDVVARPNATLQGLLWSNSGDGECGARALLQKARGQ</sequence>
<dbReference type="HOGENOM" id="CLU_3068791_0_0_1"/>
<dbReference type="GeneID" id="20353437"/>